<protein>
    <submittedName>
        <fullName evidence="1">Uncharacterized protein</fullName>
    </submittedName>
</protein>
<evidence type="ECO:0000313" key="1">
    <source>
        <dbReference type="EMBL" id="AVZ45150.1"/>
    </source>
</evidence>
<proteinExistence type="predicted"/>
<sequence length="71" mass="8190">MVKRAGLMKRIWIVKIEWDNGNTTMTYQKTREGSRNLKKSLSGMNSVSSVKILKGYEYTSGRIYISGKVHY</sequence>
<dbReference type="GeneID" id="77949022"/>
<organism evidence="1 2">
    <name type="scientific">Escherichia phage EP335</name>
    <dbReference type="NCBI Taxonomy" id="2070199"/>
    <lineage>
        <taxon>Viruses</taxon>
        <taxon>Duplodnaviria</taxon>
        <taxon>Heunggongvirae</taxon>
        <taxon>Uroviricota</taxon>
        <taxon>Caudoviricetes</taxon>
        <taxon>Mktvariviridae</taxon>
        <taxon>Gordonclarkvirinae</taxon>
        <taxon>Nieuwekanaalvirus</taxon>
        <taxon>Nieuwekanaalvirus EP335</taxon>
    </lineage>
</organism>
<dbReference type="Proteomes" id="UP000257884">
    <property type="component" value="Segment"/>
</dbReference>
<reference evidence="2" key="1">
    <citation type="submission" date="2018-01" db="EMBL/GenBank/DDBJ databases">
        <authorList>
            <person name="van Mierlo J.T."/>
            <person name="Hagens S."/>
            <person name="Witte S."/>
            <person name="Klamert S."/>
            <person name="van de Straat L."/>
        </authorList>
    </citation>
    <scope>NUCLEOTIDE SEQUENCE [LARGE SCALE GENOMIC DNA]</scope>
</reference>
<dbReference type="KEGG" id="vg:77949022"/>
<name>A0A2Z3DUW2_9CAUD</name>
<evidence type="ECO:0000313" key="2">
    <source>
        <dbReference type="Proteomes" id="UP000257884"/>
    </source>
</evidence>
<keyword evidence="2" id="KW-1185">Reference proteome</keyword>
<dbReference type="RefSeq" id="YP_010672735.1">
    <property type="nucleotide sequence ID" value="NC_070979.1"/>
</dbReference>
<dbReference type="EMBL" id="MG748548">
    <property type="protein sequence ID" value="AVZ45150.1"/>
    <property type="molecule type" value="Genomic_DNA"/>
</dbReference>
<accession>A0A2Z3DUW2</accession>